<dbReference type="OrthoDB" id="307384at2157"/>
<feature type="compositionally biased region" description="Low complexity" evidence="2">
    <location>
        <begin position="279"/>
        <end position="320"/>
    </location>
</feature>
<evidence type="ECO:0000256" key="2">
    <source>
        <dbReference type="SAM" id="MobiDB-lite"/>
    </source>
</evidence>
<dbReference type="Pfam" id="PF23428">
    <property type="entry name" value="DUF7115"/>
    <property type="match status" value="1"/>
</dbReference>
<feature type="coiled-coil region" evidence="1">
    <location>
        <begin position="378"/>
        <end position="405"/>
    </location>
</feature>
<dbReference type="RefSeq" id="WP_092533067.1">
    <property type="nucleotide sequence ID" value="NZ_FNKQ01000001.1"/>
</dbReference>
<feature type="compositionally biased region" description="Basic and acidic residues" evidence="2">
    <location>
        <begin position="242"/>
        <end position="252"/>
    </location>
</feature>
<dbReference type="AlphaFoldDB" id="A0A1H0YN98"/>
<feature type="compositionally biased region" description="Acidic residues" evidence="2">
    <location>
        <begin position="212"/>
        <end position="225"/>
    </location>
</feature>
<reference evidence="6" key="1">
    <citation type="submission" date="2016-10" db="EMBL/GenBank/DDBJ databases">
        <authorList>
            <person name="Varghese N."/>
            <person name="Submissions S."/>
        </authorList>
    </citation>
    <scope>NUCLEOTIDE SEQUENCE [LARGE SCALE GENOMIC DNA]</scope>
    <source>
        <strain evidence="6">CGMCC 1.12397</strain>
    </source>
</reference>
<dbReference type="Proteomes" id="UP000199289">
    <property type="component" value="Unassembled WGS sequence"/>
</dbReference>
<accession>A0A1H0YN98</accession>
<reference evidence="4 7" key="3">
    <citation type="submission" date="2018-07" db="EMBL/GenBank/DDBJ databases">
        <title>Genome sequence of extremly halophilic archaeon Halopelagius longus strain BC12-B1.</title>
        <authorList>
            <person name="Zhang X."/>
        </authorList>
    </citation>
    <scope>NUCLEOTIDE SEQUENCE [LARGE SCALE GENOMIC DNA]</scope>
    <source>
        <strain evidence="4 7">BC12-B1</strain>
    </source>
</reference>
<organism evidence="5 6">
    <name type="scientific">Halopelagius longus</name>
    <dbReference type="NCBI Taxonomy" id="1236180"/>
    <lineage>
        <taxon>Archaea</taxon>
        <taxon>Methanobacteriati</taxon>
        <taxon>Methanobacteriota</taxon>
        <taxon>Stenosarchaea group</taxon>
        <taxon>Halobacteria</taxon>
        <taxon>Halobacteriales</taxon>
        <taxon>Haloferacaceae</taxon>
    </lineage>
</organism>
<name>A0A1H0YN98_9EURY</name>
<dbReference type="Proteomes" id="UP000255421">
    <property type="component" value="Unassembled WGS sequence"/>
</dbReference>
<reference evidence="5" key="2">
    <citation type="submission" date="2016-10" db="EMBL/GenBank/DDBJ databases">
        <authorList>
            <person name="de Groot N.N."/>
        </authorList>
    </citation>
    <scope>NUCLEOTIDE SEQUENCE [LARGE SCALE GENOMIC DNA]</scope>
    <source>
        <strain evidence="5">CGMCC 1.12397</strain>
    </source>
</reference>
<evidence type="ECO:0000256" key="1">
    <source>
        <dbReference type="SAM" id="Coils"/>
    </source>
</evidence>
<dbReference type="EMBL" id="FNKQ01000001">
    <property type="protein sequence ID" value="SDQ16674.1"/>
    <property type="molecule type" value="Genomic_DNA"/>
</dbReference>
<protein>
    <recommendedName>
        <fullName evidence="3">DUF7115 domain-containing protein</fullName>
    </recommendedName>
</protein>
<evidence type="ECO:0000259" key="3">
    <source>
        <dbReference type="Pfam" id="PF23428"/>
    </source>
</evidence>
<gene>
    <name evidence="4" type="ORF">DWB78_13140</name>
    <name evidence="5" type="ORF">SAMN05216278_0743</name>
</gene>
<dbReference type="InterPro" id="IPR055539">
    <property type="entry name" value="DUF7115"/>
</dbReference>
<dbReference type="EMBL" id="QQST01000001">
    <property type="protein sequence ID" value="RDI72587.1"/>
    <property type="molecule type" value="Genomic_DNA"/>
</dbReference>
<keyword evidence="1" id="KW-0175">Coiled coil</keyword>
<evidence type="ECO:0000313" key="7">
    <source>
        <dbReference type="Proteomes" id="UP000255421"/>
    </source>
</evidence>
<evidence type="ECO:0000313" key="6">
    <source>
        <dbReference type="Proteomes" id="UP000199289"/>
    </source>
</evidence>
<sequence length="410" mass="44224">MSQPQIVQSALGGEAVVTRLGLGGEDELYATPTRTLVYRAEGLLSDESVEEYPHDAERVTVSEGRRKSKVTLEYGLDGSETFALPSKYLDRALHPLVEGVLKANGILKEEESVERLFRFSELTLVVAGTRVVRHIGSSLWDEDYEEYRYEDVTDLTFEDGSVATSVVMTVGDRQERFKTPNEDARAVREALESTLLDYWGVASLEELRAANEPEDEEPAETDEVSFGDGPDPLSANPAELSDEPKNATRDAESETETESESSHAAGQQTAEVRTEEPGTAESQAAETTTADADATNEQTAEASAEASAGANAAPSAGRSASETESASDERSEPSAADARPEEGDARKAKEGANADAGFENSGFESAGPVAEDALADEVAALRETVEAQGEEIRRQQELIEQLIEELRRGR</sequence>
<feature type="region of interest" description="Disordered" evidence="2">
    <location>
        <begin position="210"/>
        <end position="371"/>
    </location>
</feature>
<keyword evidence="7" id="KW-1185">Reference proteome</keyword>
<evidence type="ECO:0000313" key="4">
    <source>
        <dbReference type="EMBL" id="RDI72587.1"/>
    </source>
</evidence>
<feature type="domain" description="DUF7115" evidence="3">
    <location>
        <begin position="1"/>
        <end position="107"/>
    </location>
</feature>
<proteinExistence type="predicted"/>
<feature type="compositionally biased region" description="Basic and acidic residues" evidence="2">
    <location>
        <begin position="327"/>
        <end position="352"/>
    </location>
</feature>
<evidence type="ECO:0000313" key="5">
    <source>
        <dbReference type="EMBL" id="SDQ16674.1"/>
    </source>
</evidence>